<gene>
    <name evidence="1" type="ORF">DU032_11050</name>
</gene>
<organism evidence="1">
    <name type="scientific">Salmonella enterica</name>
    <name type="common">Salmonella choleraesuis</name>
    <dbReference type="NCBI Taxonomy" id="28901"/>
    <lineage>
        <taxon>Bacteria</taxon>
        <taxon>Pseudomonadati</taxon>
        <taxon>Pseudomonadota</taxon>
        <taxon>Gammaproteobacteria</taxon>
        <taxon>Enterobacterales</taxon>
        <taxon>Enterobacteriaceae</taxon>
        <taxon>Salmonella</taxon>
    </lineage>
</organism>
<protein>
    <submittedName>
        <fullName evidence="1">Uncharacterized protein</fullName>
    </submittedName>
</protein>
<proteinExistence type="predicted"/>
<accession>A0A5T8APW7</accession>
<name>A0A5T8APW7_SALER</name>
<dbReference type="AlphaFoldDB" id="A0A5T8APW7"/>
<evidence type="ECO:0000313" key="1">
    <source>
        <dbReference type="EMBL" id="EBO6125353.1"/>
    </source>
</evidence>
<feature type="non-terminal residue" evidence="1">
    <location>
        <position position="1"/>
    </location>
</feature>
<sequence length="61" mass="7009">CGIHILIFKKDLIPKPVILIIGEIMPQFIINVSGLDMLKLVTLFRRQRRATEIAHDLSIQK</sequence>
<dbReference type="EMBL" id="AAGJBO010000015">
    <property type="protein sequence ID" value="EBO6125353.1"/>
    <property type="molecule type" value="Genomic_DNA"/>
</dbReference>
<comment type="caution">
    <text evidence="1">The sequence shown here is derived from an EMBL/GenBank/DDBJ whole genome shotgun (WGS) entry which is preliminary data.</text>
</comment>
<reference evidence="1" key="1">
    <citation type="submission" date="2018-07" db="EMBL/GenBank/DDBJ databases">
        <authorList>
            <consortium name="GenomeTrakr network: Whole genome sequencing for foodborne pathogen traceback"/>
        </authorList>
    </citation>
    <scope>NUCLEOTIDE SEQUENCE</scope>
    <source>
        <strain evidence="1">FSIS11811731</strain>
    </source>
</reference>